<evidence type="ECO:0000313" key="3">
    <source>
        <dbReference type="Proteomes" id="UP001589870"/>
    </source>
</evidence>
<protein>
    <submittedName>
        <fullName evidence="2">Phosphotransferase</fullName>
    </submittedName>
</protein>
<dbReference type="InterPro" id="IPR011009">
    <property type="entry name" value="Kinase-like_dom_sf"/>
</dbReference>
<dbReference type="Proteomes" id="UP001589870">
    <property type="component" value="Unassembled WGS sequence"/>
</dbReference>
<dbReference type="SUPFAM" id="SSF56112">
    <property type="entry name" value="Protein kinase-like (PK-like)"/>
    <property type="match status" value="1"/>
</dbReference>
<dbReference type="Gene3D" id="3.90.1200.10">
    <property type="match status" value="1"/>
</dbReference>
<reference evidence="2 3" key="1">
    <citation type="submission" date="2024-09" db="EMBL/GenBank/DDBJ databases">
        <authorList>
            <person name="Sun Q."/>
            <person name="Mori K."/>
        </authorList>
    </citation>
    <scope>NUCLEOTIDE SEQUENCE [LARGE SCALE GENOMIC DNA]</scope>
    <source>
        <strain evidence="2 3">TBRC 1851</strain>
    </source>
</reference>
<proteinExistence type="predicted"/>
<dbReference type="RefSeq" id="WP_394299885.1">
    <property type="nucleotide sequence ID" value="NZ_JBHMQT010000006.1"/>
</dbReference>
<evidence type="ECO:0000313" key="2">
    <source>
        <dbReference type="EMBL" id="MFC0861656.1"/>
    </source>
</evidence>
<accession>A0ABV6U3F0</accession>
<dbReference type="PANTHER" id="PTHR21310">
    <property type="entry name" value="AMINOGLYCOSIDE PHOSPHOTRANSFERASE-RELATED-RELATED"/>
    <property type="match status" value="1"/>
</dbReference>
<organism evidence="2 3">
    <name type="scientific">Sphaerimonospora cavernae</name>
    <dbReference type="NCBI Taxonomy" id="1740611"/>
    <lineage>
        <taxon>Bacteria</taxon>
        <taxon>Bacillati</taxon>
        <taxon>Actinomycetota</taxon>
        <taxon>Actinomycetes</taxon>
        <taxon>Streptosporangiales</taxon>
        <taxon>Streptosporangiaceae</taxon>
        <taxon>Sphaerimonospora</taxon>
    </lineage>
</organism>
<dbReference type="InterPro" id="IPR002575">
    <property type="entry name" value="Aminoglycoside_PTrfase"/>
</dbReference>
<gene>
    <name evidence="2" type="ORF">ACFHYQ_05020</name>
</gene>
<feature type="domain" description="Aminoglycoside phosphotransferase" evidence="1">
    <location>
        <begin position="34"/>
        <end position="234"/>
    </location>
</feature>
<dbReference type="EMBL" id="JBHMQT010000006">
    <property type="protein sequence ID" value="MFC0861656.1"/>
    <property type="molecule type" value="Genomic_DNA"/>
</dbReference>
<keyword evidence="3" id="KW-1185">Reference proteome</keyword>
<name>A0ABV6U3F0_9ACTN</name>
<evidence type="ECO:0000259" key="1">
    <source>
        <dbReference type="Pfam" id="PF01636"/>
    </source>
</evidence>
<sequence length="298" mass="32758">MTGSSDAPARLVLEEACLQAGLDAGNAVLVRHSENTIYRLGAGVIARVTRPGQAPAAAREVGIARWLEASGVPAVQVLPDVAQPVDVDGRAVTFWRELPPHRNGTARQVATALRRLHDLPIPPGIDIAPLDPFVRLAERIDRARTLPEPDRAWMHDHLKHLMERYAELPPGRPECVVHGDAWVGNVVSTEGGQVVLLDLERCSVGPPEWDLVSTAVKVFSLGGIPVEDYVDFVGVYGYDVTTWEGFETLRDIREFRMTCMAAQVAAENPARHGEVVRRLASIRGERGPRPWPDWRPVP</sequence>
<dbReference type="InterPro" id="IPR051678">
    <property type="entry name" value="AGP_Transferase"/>
</dbReference>
<dbReference type="PANTHER" id="PTHR21310:SF40">
    <property type="entry name" value="AMINOGLYCOSIDE PHOSPHOTRANSFERASE DOMAIN-CONTAINING PROTEIN-RELATED"/>
    <property type="match status" value="1"/>
</dbReference>
<dbReference type="Pfam" id="PF01636">
    <property type="entry name" value="APH"/>
    <property type="match status" value="1"/>
</dbReference>
<comment type="caution">
    <text evidence="2">The sequence shown here is derived from an EMBL/GenBank/DDBJ whole genome shotgun (WGS) entry which is preliminary data.</text>
</comment>